<dbReference type="Proteomes" id="UP000463470">
    <property type="component" value="Unassembled WGS sequence"/>
</dbReference>
<feature type="transmembrane region" description="Helical" evidence="3">
    <location>
        <begin position="108"/>
        <end position="129"/>
    </location>
</feature>
<feature type="domain" description="Putative zinc-finger" evidence="4">
    <location>
        <begin position="4"/>
        <end position="38"/>
    </location>
</feature>
<comment type="caution">
    <text evidence="5">The sequence shown here is derived from an EMBL/GenBank/DDBJ whole genome shotgun (WGS) entry which is preliminary data.</text>
</comment>
<name>A0A845KXA2_9FIRM</name>
<accession>A0A845KXA2</accession>
<keyword evidence="3" id="KW-0812">Transmembrane</keyword>
<keyword evidence="3" id="KW-1133">Transmembrane helix</keyword>
<evidence type="ECO:0000256" key="3">
    <source>
        <dbReference type="SAM" id="Phobius"/>
    </source>
</evidence>
<proteinExistence type="inferred from homology"/>
<protein>
    <recommendedName>
        <fullName evidence="2">Anti-sigma-W factor RsiW</fullName>
    </recommendedName>
</protein>
<gene>
    <name evidence="5" type="ORF">GTO91_00110</name>
</gene>
<dbReference type="EMBL" id="WXEY01000001">
    <property type="protein sequence ID" value="MZP28127.1"/>
    <property type="molecule type" value="Genomic_DNA"/>
</dbReference>
<organism evidence="5 6">
    <name type="scientific">Heliomicrobium undosum</name>
    <dbReference type="NCBI Taxonomy" id="121734"/>
    <lineage>
        <taxon>Bacteria</taxon>
        <taxon>Bacillati</taxon>
        <taxon>Bacillota</taxon>
        <taxon>Clostridia</taxon>
        <taxon>Eubacteriales</taxon>
        <taxon>Heliobacteriaceae</taxon>
        <taxon>Heliomicrobium</taxon>
    </lineage>
</organism>
<dbReference type="InterPro" id="IPR041916">
    <property type="entry name" value="Anti_sigma_zinc_sf"/>
</dbReference>
<dbReference type="Pfam" id="PF13490">
    <property type="entry name" value="zf-HC2"/>
    <property type="match status" value="1"/>
</dbReference>
<dbReference type="InterPro" id="IPR027383">
    <property type="entry name" value="Znf_put"/>
</dbReference>
<sequence length="226" mass="25536">MNGCEKIRPLLSAYADGQLSRTEEERVRLHLQHCPDCAQEVREWTDFDLLLQDALALEAPPPGMLNSVWAVLEEDRRLENQQNARRENISLIPSEPDYSFFDFLSRQALIAAGWAGGVALVALVLFGVWPEGFKNLLAQYPQITLLAQEPGALVERWLQSGEATFLYRMGRSIESVRHVYGMIVDFYGAAFLTKLPIWGLLALATPLIAWFWRRQISQNGGEGDMT</sequence>
<dbReference type="AlphaFoldDB" id="A0A845KXA2"/>
<reference evidence="5 6" key="1">
    <citation type="submission" date="2020-01" db="EMBL/GenBank/DDBJ databases">
        <title>Whole-genome sequence of Heliobacterium undosum DSM 13378.</title>
        <authorList>
            <person name="Kyndt J.A."/>
            <person name="Meyer T.E."/>
        </authorList>
    </citation>
    <scope>NUCLEOTIDE SEQUENCE [LARGE SCALE GENOMIC DNA]</scope>
    <source>
        <strain evidence="5 6">DSM 13378</strain>
    </source>
</reference>
<dbReference type="RefSeq" id="WP_161253024.1">
    <property type="nucleotide sequence ID" value="NZ_WXEY01000001.1"/>
</dbReference>
<evidence type="ECO:0000259" key="4">
    <source>
        <dbReference type="Pfam" id="PF13490"/>
    </source>
</evidence>
<evidence type="ECO:0000313" key="6">
    <source>
        <dbReference type="Proteomes" id="UP000463470"/>
    </source>
</evidence>
<evidence type="ECO:0000256" key="1">
    <source>
        <dbReference type="ARBA" id="ARBA00024353"/>
    </source>
</evidence>
<feature type="transmembrane region" description="Helical" evidence="3">
    <location>
        <begin position="195"/>
        <end position="212"/>
    </location>
</feature>
<keyword evidence="6" id="KW-1185">Reference proteome</keyword>
<evidence type="ECO:0000313" key="5">
    <source>
        <dbReference type="EMBL" id="MZP28127.1"/>
    </source>
</evidence>
<dbReference type="OrthoDB" id="9808253at2"/>
<comment type="similarity">
    <text evidence="1">Belongs to the zinc-associated anti-sigma factor (ZAS) superfamily. Anti-sigma-W factor family.</text>
</comment>
<evidence type="ECO:0000256" key="2">
    <source>
        <dbReference type="ARBA" id="ARBA00024438"/>
    </source>
</evidence>
<keyword evidence="3" id="KW-0472">Membrane</keyword>
<dbReference type="Gene3D" id="1.10.10.1320">
    <property type="entry name" value="Anti-sigma factor, zinc-finger domain"/>
    <property type="match status" value="1"/>
</dbReference>